<name>A0A0E3V698_9BACT</name>
<dbReference type="InterPro" id="IPR018062">
    <property type="entry name" value="HTH_AraC-typ_CS"/>
</dbReference>
<evidence type="ECO:0000256" key="4">
    <source>
        <dbReference type="SAM" id="Phobius"/>
    </source>
</evidence>
<feature type="transmembrane region" description="Helical" evidence="4">
    <location>
        <begin position="75"/>
        <end position="93"/>
    </location>
</feature>
<dbReference type="KEGG" id="srd:SD10_07905"/>
<evidence type="ECO:0000256" key="1">
    <source>
        <dbReference type="ARBA" id="ARBA00023015"/>
    </source>
</evidence>
<dbReference type="Proteomes" id="UP000033054">
    <property type="component" value="Chromosome"/>
</dbReference>
<keyword evidence="7" id="KW-1185">Reference proteome</keyword>
<evidence type="ECO:0000256" key="2">
    <source>
        <dbReference type="ARBA" id="ARBA00023125"/>
    </source>
</evidence>
<protein>
    <recommendedName>
        <fullName evidence="5">HTH araC/xylS-type domain-containing protein</fullName>
    </recommendedName>
</protein>
<keyword evidence="1" id="KW-0805">Transcription regulation</keyword>
<feature type="transmembrane region" description="Helical" evidence="4">
    <location>
        <begin position="100"/>
        <end position="119"/>
    </location>
</feature>
<evidence type="ECO:0000259" key="5">
    <source>
        <dbReference type="PROSITE" id="PS01124"/>
    </source>
</evidence>
<dbReference type="GO" id="GO:0043565">
    <property type="term" value="F:sequence-specific DNA binding"/>
    <property type="evidence" value="ECO:0007669"/>
    <property type="project" value="InterPro"/>
</dbReference>
<dbReference type="PATRIC" id="fig|1379870.5.peg.1715"/>
<dbReference type="PROSITE" id="PS00041">
    <property type="entry name" value="HTH_ARAC_FAMILY_1"/>
    <property type="match status" value="1"/>
</dbReference>
<evidence type="ECO:0000256" key="3">
    <source>
        <dbReference type="ARBA" id="ARBA00023163"/>
    </source>
</evidence>
<keyword evidence="4" id="KW-0812">Transmembrane</keyword>
<dbReference type="InterPro" id="IPR018060">
    <property type="entry name" value="HTH_AraC"/>
</dbReference>
<dbReference type="AlphaFoldDB" id="A0A0E3V698"/>
<feature type="transmembrane region" description="Helical" evidence="4">
    <location>
        <begin position="6"/>
        <end position="26"/>
    </location>
</feature>
<keyword evidence="4" id="KW-1133">Transmembrane helix</keyword>
<sequence length="404" mass="46624">MAITFSLFEVALLIGITQGFVMSGLLGLYKRQFLNKRLLLAILLVFNLLCIKLLIHTTGLWKTPYLRYFPLGFELAIQPLIWFYVNSLVYPAFRLTLRHWFHFLPFALSLGYAFTIYLATLSTTVLHQKDAIANGFAFNSVKQVEEALAILSAVTYWLAGAKLIRQYRRWLFDKTTNTDYPTYTWLIQLAWLFCLLIGLWVAAFLPDTRWHTPGWTFAHWQVFFLYLAALVYYLGFRGYGVPDDRVIRQQIDHQQSKSWSEPRNWAGSPTAIHSAQTDTHPLRWEEDAKQDLIKNRILWALQEKKLYLDPELSIQKLADELGYSASVLSKVINRTFGKSFRTLINEYRVEAVKDLLSGPPSSQFSLAGIGFECGFNSEASFYRIFKSFTGVSPKVFAEQKQELT</sequence>
<feature type="transmembrane region" description="Helical" evidence="4">
    <location>
        <begin position="185"/>
        <end position="205"/>
    </location>
</feature>
<evidence type="ECO:0000313" key="6">
    <source>
        <dbReference type="EMBL" id="AKD54842.1"/>
    </source>
</evidence>
<dbReference type="SMART" id="SM00342">
    <property type="entry name" value="HTH_ARAC"/>
    <property type="match status" value="1"/>
</dbReference>
<keyword evidence="2" id="KW-0238">DNA-binding</keyword>
<dbReference type="GO" id="GO:0003700">
    <property type="term" value="F:DNA-binding transcription factor activity"/>
    <property type="evidence" value="ECO:0007669"/>
    <property type="project" value="InterPro"/>
</dbReference>
<proteinExistence type="predicted"/>
<organism evidence="6 7">
    <name type="scientific">Spirosoma radiotolerans</name>
    <dbReference type="NCBI Taxonomy" id="1379870"/>
    <lineage>
        <taxon>Bacteria</taxon>
        <taxon>Pseudomonadati</taxon>
        <taxon>Bacteroidota</taxon>
        <taxon>Cytophagia</taxon>
        <taxon>Cytophagales</taxon>
        <taxon>Cytophagaceae</taxon>
        <taxon>Spirosoma</taxon>
    </lineage>
</organism>
<keyword evidence="4" id="KW-0472">Membrane</keyword>
<feature type="transmembrane region" description="Helical" evidence="4">
    <location>
        <begin position="147"/>
        <end position="164"/>
    </location>
</feature>
<dbReference type="HOGENOM" id="CLU_041408_3_0_10"/>
<dbReference type="RefSeq" id="WP_046376442.1">
    <property type="nucleotide sequence ID" value="NZ_CP010429.1"/>
</dbReference>
<dbReference type="OrthoDB" id="5492415at2"/>
<feature type="domain" description="HTH araC/xylS-type" evidence="5">
    <location>
        <begin position="291"/>
        <end position="399"/>
    </location>
</feature>
<accession>A0A0E3V698</accession>
<dbReference type="PANTHER" id="PTHR43280:SF29">
    <property type="entry name" value="ARAC-FAMILY TRANSCRIPTIONAL REGULATOR"/>
    <property type="match status" value="1"/>
</dbReference>
<dbReference type="STRING" id="1379870.SD10_07905"/>
<dbReference type="PROSITE" id="PS01124">
    <property type="entry name" value="HTH_ARAC_FAMILY_2"/>
    <property type="match status" value="1"/>
</dbReference>
<feature type="transmembrane region" description="Helical" evidence="4">
    <location>
        <begin position="217"/>
        <end position="235"/>
    </location>
</feature>
<keyword evidence="3" id="KW-0804">Transcription</keyword>
<dbReference type="SUPFAM" id="SSF46689">
    <property type="entry name" value="Homeodomain-like"/>
    <property type="match status" value="1"/>
</dbReference>
<dbReference type="InterPro" id="IPR009057">
    <property type="entry name" value="Homeodomain-like_sf"/>
</dbReference>
<evidence type="ECO:0000313" key="7">
    <source>
        <dbReference type="Proteomes" id="UP000033054"/>
    </source>
</evidence>
<dbReference type="Gene3D" id="1.10.10.60">
    <property type="entry name" value="Homeodomain-like"/>
    <property type="match status" value="2"/>
</dbReference>
<gene>
    <name evidence="6" type="ORF">SD10_07905</name>
</gene>
<dbReference type="Pfam" id="PF12833">
    <property type="entry name" value="HTH_18"/>
    <property type="match status" value="1"/>
</dbReference>
<dbReference type="EMBL" id="CP010429">
    <property type="protein sequence ID" value="AKD54842.1"/>
    <property type="molecule type" value="Genomic_DNA"/>
</dbReference>
<reference evidence="6 7" key="1">
    <citation type="journal article" date="2014" name="Curr. Microbiol.">
        <title>Spirosoma radiotolerans sp. nov., a gamma-radiation-resistant bacterium isolated from gamma ray-irradiated soil.</title>
        <authorList>
            <person name="Lee J.J."/>
            <person name="Srinivasan S."/>
            <person name="Lim S."/>
            <person name="Joe M."/>
            <person name="Im S."/>
            <person name="Bae S.I."/>
            <person name="Park K.R."/>
            <person name="Han J.H."/>
            <person name="Park S.H."/>
            <person name="Joo B.M."/>
            <person name="Park S.J."/>
            <person name="Kim M.K."/>
        </authorList>
    </citation>
    <scope>NUCLEOTIDE SEQUENCE [LARGE SCALE GENOMIC DNA]</scope>
    <source>
        <strain evidence="6 7">DG5A</strain>
    </source>
</reference>
<dbReference type="PANTHER" id="PTHR43280">
    <property type="entry name" value="ARAC-FAMILY TRANSCRIPTIONAL REGULATOR"/>
    <property type="match status" value="1"/>
</dbReference>
<feature type="transmembrane region" description="Helical" evidence="4">
    <location>
        <begin position="38"/>
        <end position="55"/>
    </location>
</feature>